<comment type="similarity">
    <text evidence="2">Belongs to the iron-containing alcohol dehydrogenase family.</text>
</comment>
<comment type="caution">
    <text evidence="7">The sequence shown here is derived from an EMBL/GenBank/DDBJ whole genome shotgun (WGS) entry which is preliminary data.</text>
</comment>
<organism evidence="7 8">
    <name type="scientific">Phenylobacterium soli</name>
    <dbReference type="NCBI Taxonomy" id="2170551"/>
    <lineage>
        <taxon>Bacteria</taxon>
        <taxon>Pseudomonadati</taxon>
        <taxon>Pseudomonadota</taxon>
        <taxon>Alphaproteobacteria</taxon>
        <taxon>Caulobacterales</taxon>
        <taxon>Caulobacteraceae</taxon>
        <taxon>Phenylobacterium</taxon>
    </lineage>
</organism>
<dbReference type="Pfam" id="PF00465">
    <property type="entry name" value="Fe-ADH"/>
    <property type="match status" value="1"/>
</dbReference>
<dbReference type="PROSITE" id="PS00060">
    <property type="entry name" value="ADH_IRON_2"/>
    <property type="match status" value="1"/>
</dbReference>
<gene>
    <name evidence="7" type="ORF">DJ017_14105</name>
</gene>
<dbReference type="OrthoDB" id="9815791at2"/>
<feature type="domain" description="Fe-containing alcohol dehydrogenase-like C-terminal" evidence="6">
    <location>
        <begin position="200"/>
        <end position="383"/>
    </location>
</feature>
<reference evidence="8" key="1">
    <citation type="submission" date="2018-05" db="EMBL/GenBank/DDBJ databases">
        <authorList>
            <person name="Li X."/>
        </authorList>
    </citation>
    <scope>NUCLEOTIDE SEQUENCE [LARGE SCALE GENOMIC DNA]</scope>
    <source>
        <strain evidence="8">LX32</strain>
    </source>
</reference>
<comment type="cofactor">
    <cofactor evidence="1">
        <name>Fe cation</name>
        <dbReference type="ChEBI" id="CHEBI:24875"/>
    </cofactor>
</comment>
<accession>A0A328AMB5</accession>
<dbReference type="GO" id="GO:0004022">
    <property type="term" value="F:alcohol dehydrogenase (NAD+) activity"/>
    <property type="evidence" value="ECO:0007669"/>
    <property type="project" value="TreeGrafter"/>
</dbReference>
<dbReference type="InterPro" id="IPR039697">
    <property type="entry name" value="Alcohol_dehydrogenase_Fe"/>
</dbReference>
<dbReference type="InterPro" id="IPR018211">
    <property type="entry name" value="ADH_Fe_CS"/>
</dbReference>
<evidence type="ECO:0000259" key="6">
    <source>
        <dbReference type="Pfam" id="PF25137"/>
    </source>
</evidence>
<evidence type="ECO:0000313" key="8">
    <source>
        <dbReference type="Proteomes" id="UP000249254"/>
    </source>
</evidence>
<protein>
    <submittedName>
        <fullName evidence="7">Maleylacetate reductase</fullName>
    </submittedName>
</protein>
<evidence type="ECO:0000259" key="5">
    <source>
        <dbReference type="Pfam" id="PF00465"/>
    </source>
</evidence>
<proteinExistence type="inferred from homology"/>
<dbReference type="GO" id="GO:0046872">
    <property type="term" value="F:metal ion binding"/>
    <property type="evidence" value="ECO:0007669"/>
    <property type="project" value="InterPro"/>
</dbReference>
<dbReference type="Pfam" id="PF25137">
    <property type="entry name" value="ADH_Fe_C"/>
    <property type="match status" value="1"/>
</dbReference>
<evidence type="ECO:0000256" key="1">
    <source>
        <dbReference type="ARBA" id="ARBA00001962"/>
    </source>
</evidence>
<dbReference type="RefSeq" id="WP_111529309.1">
    <property type="nucleotide sequence ID" value="NZ_JBHRSG010000003.1"/>
</dbReference>
<dbReference type="AlphaFoldDB" id="A0A328AMB5"/>
<name>A0A328AMB5_9CAUL</name>
<evidence type="ECO:0000256" key="4">
    <source>
        <dbReference type="ARBA" id="ARBA00023027"/>
    </source>
</evidence>
<dbReference type="PANTHER" id="PTHR11496">
    <property type="entry name" value="ALCOHOL DEHYDROGENASE"/>
    <property type="match status" value="1"/>
</dbReference>
<dbReference type="PANTHER" id="PTHR11496:SF102">
    <property type="entry name" value="ALCOHOL DEHYDROGENASE 4"/>
    <property type="match status" value="1"/>
</dbReference>
<dbReference type="Gene3D" id="1.20.1090.10">
    <property type="entry name" value="Dehydroquinate synthase-like - alpha domain"/>
    <property type="match status" value="1"/>
</dbReference>
<sequence length="387" mass="40109">MLTGSHRFPRQDLVTYGRPAAQALKEIAAQAGLKRLMIVTNRSLANSLARQLAAELGELCVGVAAGVGAHSPRESVMAGAEAARRLRADVLVALGGGSVIDATKVMQLALWAGLGRPEELDRYRAARSTPDRIDTARIPPGVRVIAVPTTLSAAEFTPFAGVTDTARRTKEGYTHPLLAPRAVILDAAMTRHTPDALWFSTGLKAIDHAVEQLCNPLRAPYADALAADGLKRLASGLAACKADPADLDARQACQFGMWLAISGAGAGRGLGASHAIGHTLGGSHGVSHGITSCVILPAVLAWNASADTGQQALVAELMGAPGRPAAEAVRDLARALGLPTDLKAIGIGPDTFQAIAEHTMHDSGVRANPRPITGPQDIVEILQLAAG</sequence>
<keyword evidence="8" id="KW-1185">Reference proteome</keyword>
<keyword evidence="4" id="KW-0520">NAD</keyword>
<evidence type="ECO:0000256" key="2">
    <source>
        <dbReference type="ARBA" id="ARBA00007358"/>
    </source>
</evidence>
<dbReference type="Gene3D" id="3.40.50.1970">
    <property type="match status" value="1"/>
</dbReference>
<feature type="domain" description="Alcohol dehydrogenase iron-type/glycerol dehydrogenase GldA" evidence="5">
    <location>
        <begin position="15"/>
        <end position="186"/>
    </location>
</feature>
<dbReference type="InterPro" id="IPR001670">
    <property type="entry name" value="ADH_Fe/GldA"/>
</dbReference>
<dbReference type="CDD" id="cd08192">
    <property type="entry name" value="MAR-like"/>
    <property type="match status" value="1"/>
</dbReference>
<keyword evidence="3" id="KW-0560">Oxidoreductase</keyword>
<dbReference type="Proteomes" id="UP000249254">
    <property type="component" value="Unassembled WGS sequence"/>
</dbReference>
<dbReference type="InterPro" id="IPR056798">
    <property type="entry name" value="ADH_Fe_C"/>
</dbReference>
<evidence type="ECO:0000313" key="7">
    <source>
        <dbReference type="EMBL" id="RAK55561.1"/>
    </source>
</evidence>
<dbReference type="SUPFAM" id="SSF56796">
    <property type="entry name" value="Dehydroquinate synthase-like"/>
    <property type="match status" value="1"/>
</dbReference>
<dbReference type="EMBL" id="QFYQ01000001">
    <property type="protein sequence ID" value="RAK55561.1"/>
    <property type="molecule type" value="Genomic_DNA"/>
</dbReference>
<evidence type="ECO:0000256" key="3">
    <source>
        <dbReference type="ARBA" id="ARBA00023002"/>
    </source>
</evidence>